<keyword evidence="2" id="KW-0004">4Fe-4S</keyword>
<dbReference type="SFLD" id="SFLDF00570">
    <property type="entry name" value="tungsten_cofactor_oxidoreducas"/>
    <property type="match status" value="1"/>
</dbReference>
<dbReference type="GO" id="GO:0051536">
    <property type="term" value="F:iron-sulfur cluster binding"/>
    <property type="evidence" value="ECO:0007669"/>
    <property type="project" value="UniProtKB-KW"/>
</dbReference>
<keyword evidence="3" id="KW-0949">S-adenosyl-L-methionine</keyword>
<dbReference type="InterPro" id="IPR034391">
    <property type="entry name" value="AdoMet-like_SPASM_containing"/>
</dbReference>
<dbReference type="STRING" id="1121326.CLMAG_17500"/>
<protein>
    <submittedName>
        <fullName evidence="8">Antilisterial bacteriocin subtilosin biosynthesis protein AlbA</fullName>
    </submittedName>
</protein>
<evidence type="ECO:0000256" key="6">
    <source>
        <dbReference type="ARBA" id="ARBA00023014"/>
    </source>
</evidence>
<dbReference type="Proteomes" id="UP000076603">
    <property type="component" value="Unassembled WGS sequence"/>
</dbReference>
<comment type="caution">
    <text evidence="8">The sequence shown here is derived from an EMBL/GenBank/DDBJ whole genome shotgun (WGS) entry which is preliminary data.</text>
</comment>
<dbReference type="PATRIC" id="fig|1121326.3.peg.1732"/>
<keyword evidence="6" id="KW-0411">Iron-sulfur</keyword>
<dbReference type="InterPro" id="IPR013785">
    <property type="entry name" value="Aldolase_TIM"/>
</dbReference>
<reference evidence="8 9" key="1">
    <citation type="submission" date="2016-04" db="EMBL/GenBank/DDBJ databases">
        <title>Genome sequence of Clostridium magnum DSM 2767.</title>
        <authorList>
            <person name="Poehlein A."/>
            <person name="Uhlig R."/>
            <person name="Fischer R."/>
            <person name="Bahl H."/>
            <person name="Daniel R."/>
        </authorList>
    </citation>
    <scope>NUCLEOTIDE SEQUENCE [LARGE SCALE GENOMIC DNA]</scope>
    <source>
        <strain evidence="8 9">DSM 2767</strain>
    </source>
</reference>
<dbReference type="Gene3D" id="3.20.20.70">
    <property type="entry name" value="Aldolase class I"/>
    <property type="match status" value="1"/>
</dbReference>
<dbReference type="InterPro" id="IPR050377">
    <property type="entry name" value="Radical_SAM_PqqE_MftC-like"/>
</dbReference>
<evidence type="ECO:0000313" key="8">
    <source>
        <dbReference type="EMBL" id="KZL91944.1"/>
    </source>
</evidence>
<dbReference type="InterPro" id="IPR023885">
    <property type="entry name" value="4Fe4S-binding_SPASM_dom"/>
</dbReference>
<dbReference type="PANTHER" id="PTHR11228">
    <property type="entry name" value="RADICAL SAM DOMAIN PROTEIN"/>
    <property type="match status" value="1"/>
</dbReference>
<evidence type="ECO:0000256" key="4">
    <source>
        <dbReference type="ARBA" id="ARBA00022723"/>
    </source>
</evidence>
<evidence type="ECO:0000313" key="9">
    <source>
        <dbReference type="Proteomes" id="UP000076603"/>
    </source>
</evidence>
<name>A0A162SW85_9CLOT</name>
<dbReference type="RefSeq" id="WP_066620950.1">
    <property type="nucleotide sequence ID" value="NZ_FQXL01000004.1"/>
</dbReference>
<sequence length="346" mass="40066">MSIKKLYLELTDKCNLNCKICYRKSWGQDFYDMKQDVLNKLINELNDHSDLKEIVIGGIGEPTFSKHFKKTLELLKNYKLTVTTNGTLMNEELSEYFIKYVDVVTISIDGLFDKYKEIRGTSLDLIIKNINMLNKLKDKFSSRTPLIDIQFVLSNQNIAEIFKVMDLSSDLKANKFIISNVIPQSEENKDNILYTRYENKNIKSLFNELTVHAMHKGIKIALPNYELKTIRRCNFIENSAVFICASGDVSPCYRFSHDCTEYVLGREKHIDKFTFGNIEVDTLLNIWNMEGYKSFRERILHNLYPSCMDCNLVDGCDHVNNTDADCYSLSPACGDCLWSREFVQCP</sequence>
<dbReference type="Pfam" id="PF13186">
    <property type="entry name" value="SPASM"/>
    <property type="match status" value="1"/>
</dbReference>
<dbReference type="InterPro" id="IPR027604">
    <property type="entry name" value="W_rSAM_matur"/>
</dbReference>
<keyword evidence="5" id="KW-0408">Iron</keyword>
<dbReference type="InterPro" id="IPR007197">
    <property type="entry name" value="rSAM"/>
</dbReference>
<evidence type="ECO:0000256" key="2">
    <source>
        <dbReference type="ARBA" id="ARBA00022485"/>
    </source>
</evidence>
<evidence type="ECO:0000256" key="3">
    <source>
        <dbReference type="ARBA" id="ARBA00022691"/>
    </source>
</evidence>
<evidence type="ECO:0000256" key="5">
    <source>
        <dbReference type="ARBA" id="ARBA00023004"/>
    </source>
</evidence>
<dbReference type="GO" id="GO:0046872">
    <property type="term" value="F:metal ion binding"/>
    <property type="evidence" value="ECO:0007669"/>
    <property type="project" value="UniProtKB-KW"/>
</dbReference>
<dbReference type="EMBL" id="LWAE01000002">
    <property type="protein sequence ID" value="KZL91944.1"/>
    <property type="molecule type" value="Genomic_DNA"/>
</dbReference>
<proteinExistence type="predicted"/>
<evidence type="ECO:0000259" key="7">
    <source>
        <dbReference type="PROSITE" id="PS51918"/>
    </source>
</evidence>
<comment type="cofactor">
    <cofactor evidence="1">
        <name>[4Fe-4S] cluster</name>
        <dbReference type="ChEBI" id="CHEBI:49883"/>
    </cofactor>
</comment>
<dbReference type="Pfam" id="PF04055">
    <property type="entry name" value="Radical_SAM"/>
    <property type="match status" value="1"/>
</dbReference>
<dbReference type="AlphaFoldDB" id="A0A162SW85"/>
<keyword evidence="4" id="KW-0479">Metal-binding</keyword>
<dbReference type="PANTHER" id="PTHR11228:SF34">
    <property type="entry name" value="TUNGSTEN-CONTAINING ALDEHYDE FERREDOXIN OXIDOREDUCTASE COFACTOR MODIFYING PROTEIN"/>
    <property type="match status" value="1"/>
</dbReference>
<dbReference type="PROSITE" id="PS51918">
    <property type="entry name" value="RADICAL_SAM"/>
    <property type="match status" value="1"/>
</dbReference>
<feature type="domain" description="Radical SAM core" evidence="7">
    <location>
        <begin position="1"/>
        <end position="219"/>
    </location>
</feature>
<gene>
    <name evidence="8" type="primary">albA_1</name>
    <name evidence="8" type="ORF">CLMAG_17500</name>
</gene>
<dbReference type="InterPro" id="IPR058240">
    <property type="entry name" value="rSAM_sf"/>
</dbReference>
<dbReference type="GO" id="GO:0003824">
    <property type="term" value="F:catalytic activity"/>
    <property type="evidence" value="ECO:0007669"/>
    <property type="project" value="InterPro"/>
</dbReference>
<evidence type="ECO:0000256" key="1">
    <source>
        <dbReference type="ARBA" id="ARBA00001966"/>
    </source>
</evidence>
<dbReference type="CDD" id="cd01335">
    <property type="entry name" value="Radical_SAM"/>
    <property type="match status" value="1"/>
</dbReference>
<dbReference type="SFLD" id="SFLDS00029">
    <property type="entry name" value="Radical_SAM"/>
    <property type="match status" value="1"/>
</dbReference>
<dbReference type="CDD" id="cd21121">
    <property type="entry name" value="SPASM_Cmo-like"/>
    <property type="match status" value="1"/>
</dbReference>
<dbReference type="NCBIfam" id="TIGR04317">
    <property type="entry name" value="W_rSAM_matur"/>
    <property type="match status" value="1"/>
</dbReference>
<organism evidence="8 9">
    <name type="scientific">Clostridium magnum DSM 2767</name>
    <dbReference type="NCBI Taxonomy" id="1121326"/>
    <lineage>
        <taxon>Bacteria</taxon>
        <taxon>Bacillati</taxon>
        <taxon>Bacillota</taxon>
        <taxon>Clostridia</taxon>
        <taxon>Eubacteriales</taxon>
        <taxon>Clostridiaceae</taxon>
        <taxon>Clostridium</taxon>
    </lineage>
</organism>
<accession>A0A162SW85</accession>
<dbReference type="SFLD" id="SFLDG01067">
    <property type="entry name" value="SPASM/twitch_domain_containing"/>
    <property type="match status" value="1"/>
</dbReference>
<dbReference type="OrthoDB" id="9810775at2"/>
<dbReference type="SUPFAM" id="SSF102114">
    <property type="entry name" value="Radical SAM enzymes"/>
    <property type="match status" value="1"/>
</dbReference>
<dbReference type="SFLD" id="SFLDG01387">
    <property type="entry name" value="BtrN-like_SPASM_domain_contain"/>
    <property type="match status" value="1"/>
</dbReference>
<keyword evidence="9" id="KW-1185">Reference proteome</keyword>